<feature type="coiled-coil region" evidence="3">
    <location>
        <begin position="505"/>
        <end position="532"/>
    </location>
</feature>
<name>A0A0V0QBN5_PSEPJ</name>
<keyword evidence="1" id="KW-0040">ANK repeat</keyword>
<dbReference type="InterPro" id="IPR012677">
    <property type="entry name" value="Nucleotide-bd_a/b_plait_sf"/>
</dbReference>
<sequence>MSGENIELGQLIKNKKEEKSLSDLTKKKGGNNIRNKRNNQRERGGQRGNLRRNNNLNRGNNRGNLRNSNRPQQQGRNQRGTLNNRRDSQFRRPLPPRKNIDRERERGGDRVRRRVPERRVQNRKDSDSTPQEKKYFQTNTIEIHNLAPTIIEEELRNLMTKYGAIEALKIERDIRGRSQETALIQYKEAVDCEVAKKELQGNILEERKLDIVIKSQDKPKYEQRFERNPRPDGIRRRNGFKRREQAQHKYHLKKSKQINMTTKPDTNIQQQQKQQLLPQIQQNIDIDNNNQNQSNPQQVNQQQNTQQQGLSPDQQTLKKLQKRRSSVEDKQDLGKVLGHAKKERKQIELEAQALANRIALLKQEELKSWKKISDTKKKTDDIFYLKKNQEKQQQQKEEYYKQKQNELENQRQYGYQQQLQSKQKRENIRNLILQQRHNDYVQIKQQQQLNQTRKKEYNNLKNGQNNYKTNQVKHNLLVGQKKIVKEKQKFLKKVRSEYKLEINLEQGYKQKKEQEIEEMEKLELELIKKLHNTQLIQKQAFEELENCLNLKASEYESQYKKKNQAFSQRKSKSSFNSNPTLLESQRNIFSQNTPRQKPSLPQLQIQQNQQKLSKIQQFSKSNLQTPNSNNNLNNQNGQILHQQAKNGKENEQLEKQSLNKELVNNENDNQNQQQNLNGGAKQVEQKKDQKLPPVSKQNQIQKTINNKNNNNNLDNEKESSNDTSLWQAIRQNKIRSLKDLFLHKKLDIDEEIIDFTGHNLIHQAIVLNKFELFQLALDFHADINKPDVIGVTPLIRAVSLNRLKMAKKLLEMGADPDYKLNNVSALERAEFYENEQLYNELLQYSKQSQQSHNEIDDE</sequence>
<feature type="compositionally biased region" description="Low complexity" evidence="4">
    <location>
        <begin position="51"/>
        <end position="79"/>
    </location>
</feature>
<feature type="compositionally biased region" description="Polar residues" evidence="4">
    <location>
        <begin position="309"/>
        <end position="318"/>
    </location>
</feature>
<keyword evidence="7" id="KW-1185">Reference proteome</keyword>
<dbReference type="InterPro" id="IPR036770">
    <property type="entry name" value="Ankyrin_rpt-contain_sf"/>
</dbReference>
<dbReference type="SUPFAM" id="SSF54928">
    <property type="entry name" value="RNA-binding domain, RBD"/>
    <property type="match status" value="1"/>
</dbReference>
<evidence type="ECO:0000259" key="5">
    <source>
        <dbReference type="PROSITE" id="PS50102"/>
    </source>
</evidence>
<proteinExistence type="predicted"/>
<feature type="repeat" description="ANK" evidence="1">
    <location>
        <begin position="789"/>
        <end position="821"/>
    </location>
</feature>
<dbReference type="EMBL" id="LDAU01000205">
    <property type="protein sequence ID" value="KRW99660.1"/>
    <property type="molecule type" value="Genomic_DNA"/>
</dbReference>
<dbReference type="SMART" id="SM00360">
    <property type="entry name" value="RRM"/>
    <property type="match status" value="1"/>
</dbReference>
<dbReference type="InParanoid" id="A0A0V0QBN5"/>
<dbReference type="SUPFAM" id="SSF48403">
    <property type="entry name" value="Ankyrin repeat"/>
    <property type="match status" value="1"/>
</dbReference>
<dbReference type="PANTHER" id="PTHR37473">
    <property type="entry name" value="EF-HAND DOMAIN-CONTAINING PROTEIN"/>
    <property type="match status" value="1"/>
</dbReference>
<evidence type="ECO:0000256" key="2">
    <source>
        <dbReference type="PROSITE-ProRule" id="PRU00176"/>
    </source>
</evidence>
<feature type="compositionally biased region" description="Basic and acidic residues" evidence="4">
    <location>
        <begin position="117"/>
        <end position="133"/>
    </location>
</feature>
<feature type="compositionally biased region" description="Low complexity" evidence="4">
    <location>
        <begin position="286"/>
        <end position="308"/>
    </location>
</feature>
<dbReference type="PANTHER" id="PTHR37473:SF1">
    <property type="entry name" value="EF-HAND DOMAIN-CONTAINING PROTEIN"/>
    <property type="match status" value="1"/>
</dbReference>
<keyword evidence="3" id="KW-0175">Coiled coil</keyword>
<dbReference type="Gene3D" id="3.30.70.330">
    <property type="match status" value="1"/>
</dbReference>
<dbReference type="Proteomes" id="UP000054937">
    <property type="component" value="Unassembled WGS sequence"/>
</dbReference>
<organism evidence="6 7">
    <name type="scientific">Pseudocohnilembus persalinus</name>
    <name type="common">Ciliate</name>
    <dbReference type="NCBI Taxonomy" id="266149"/>
    <lineage>
        <taxon>Eukaryota</taxon>
        <taxon>Sar</taxon>
        <taxon>Alveolata</taxon>
        <taxon>Ciliophora</taxon>
        <taxon>Intramacronucleata</taxon>
        <taxon>Oligohymenophorea</taxon>
        <taxon>Scuticociliatia</taxon>
        <taxon>Philasterida</taxon>
        <taxon>Pseudocohnilembidae</taxon>
        <taxon>Pseudocohnilembus</taxon>
    </lineage>
</organism>
<feature type="coiled-coil region" evidence="3">
    <location>
        <begin position="337"/>
        <end position="409"/>
    </location>
</feature>
<dbReference type="GO" id="GO:0003723">
    <property type="term" value="F:RNA binding"/>
    <property type="evidence" value="ECO:0007669"/>
    <property type="project" value="UniProtKB-UniRule"/>
</dbReference>
<dbReference type="SMART" id="SM00248">
    <property type="entry name" value="ANK"/>
    <property type="match status" value="3"/>
</dbReference>
<feature type="domain" description="RRM" evidence="5">
    <location>
        <begin position="139"/>
        <end position="216"/>
    </location>
</feature>
<feature type="compositionally biased region" description="Low complexity" evidence="4">
    <location>
        <begin position="598"/>
        <end position="614"/>
    </location>
</feature>
<reference evidence="6 7" key="1">
    <citation type="journal article" date="2015" name="Sci. Rep.">
        <title>Genome of the facultative scuticociliatosis pathogen Pseudocohnilembus persalinus provides insight into its virulence through horizontal gene transfer.</title>
        <authorList>
            <person name="Xiong J."/>
            <person name="Wang G."/>
            <person name="Cheng J."/>
            <person name="Tian M."/>
            <person name="Pan X."/>
            <person name="Warren A."/>
            <person name="Jiang C."/>
            <person name="Yuan D."/>
            <person name="Miao W."/>
        </authorList>
    </citation>
    <scope>NUCLEOTIDE SEQUENCE [LARGE SCALE GENOMIC DNA]</scope>
    <source>
        <strain evidence="6">36N120E</strain>
    </source>
</reference>
<feature type="compositionally biased region" description="Basic and acidic residues" evidence="4">
    <location>
        <begin position="98"/>
        <end position="110"/>
    </location>
</feature>
<dbReference type="AlphaFoldDB" id="A0A0V0QBN5"/>
<feature type="region of interest" description="Disordered" evidence="4">
    <location>
        <begin position="591"/>
        <end position="614"/>
    </location>
</feature>
<feature type="region of interest" description="Disordered" evidence="4">
    <location>
        <begin position="668"/>
        <end position="698"/>
    </location>
</feature>
<dbReference type="OrthoDB" id="428624at2759"/>
<feature type="region of interest" description="Disordered" evidence="4">
    <location>
        <begin position="1"/>
        <end position="133"/>
    </location>
</feature>
<accession>A0A0V0QBN5</accession>
<dbReference type="Pfam" id="PF00076">
    <property type="entry name" value="RRM_1"/>
    <property type="match status" value="1"/>
</dbReference>
<feature type="compositionally biased region" description="Low complexity" evidence="4">
    <location>
        <begin position="668"/>
        <end position="677"/>
    </location>
</feature>
<evidence type="ECO:0000313" key="6">
    <source>
        <dbReference type="EMBL" id="KRW99660.1"/>
    </source>
</evidence>
<evidence type="ECO:0000313" key="7">
    <source>
        <dbReference type="Proteomes" id="UP000054937"/>
    </source>
</evidence>
<dbReference type="PROSITE" id="PS50088">
    <property type="entry name" value="ANK_REPEAT"/>
    <property type="match status" value="1"/>
</dbReference>
<comment type="caution">
    <text evidence="6">The sequence shown here is derived from an EMBL/GenBank/DDBJ whole genome shotgun (WGS) entry which is preliminary data.</text>
</comment>
<evidence type="ECO:0000256" key="4">
    <source>
        <dbReference type="SAM" id="MobiDB-lite"/>
    </source>
</evidence>
<evidence type="ECO:0000256" key="1">
    <source>
        <dbReference type="PROSITE-ProRule" id="PRU00023"/>
    </source>
</evidence>
<dbReference type="InterPro" id="IPR002110">
    <property type="entry name" value="Ankyrin_rpt"/>
</dbReference>
<dbReference type="PROSITE" id="PS50297">
    <property type="entry name" value="ANK_REP_REGION"/>
    <property type="match status" value="1"/>
</dbReference>
<dbReference type="Pfam" id="PF12796">
    <property type="entry name" value="Ank_2"/>
    <property type="match status" value="1"/>
</dbReference>
<feature type="compositionally biased region" description="Basic and acidic residues" evidence="4">
    <location>
        <begin position="218"/>
        <end position="247"/>
    </location>
</feature>
<evidence type="ECO:0000256" key="3">
    <source>
        <dbReference type="SAM" id="Coils"/>
    </source>
</evidence>
<feature type="compositionally biased region" description="Basic and acidic residues" evidence="4">
    <location>
        <begin position="14"/>
        <end position="26"/>
    </location>
</feature>
<protein>
    <submittedName>
        <fullName evidence="6">Ankyrin repeat-containing domain</fullName>
    </submittedName>
</protein>
<dbReference type="InterPro" id="IPR035979">
    <property type="entry name" value="RBD_domain_sf"/>
</dbReference>
<dbReference type="InterPro" id="IPR000504">
    <property type="entry name" value="RRM_dom"/>
</dbReference>
<feature type="region of interest" description="Disordered" evidence="4">
    <location>
        <begin position="218"/>
        <end position="259"/>
    </location>
</feature>
<keyword evidence="2" id="KW-0694">RNA-binding</keyword>
<dbReference type="PROSITE" id="PS50102">
    <property type="entry name" value="RRM"/>
    <property type="match status" value="1"/>
</dbReference>
<dbReference type="Gene3D" id="1.25.40.20">
    <property type="entry name" value="Ankyrin repeat-containing domain"/>
    <property type="match status" value="1"/>
</dbReference>
<dbReference type="CDD" id="cd00590">
    <property type="entry name" value="RRM_SF"/>
    <property type="match status" value="1"/>
</dbReference>
<gene>
    <name evidence="6" type="ORF">PPERSA_03461</name>
</gene>
<feature type="region of interest" description="Disordered" evidence="4">
    <location>
        <begin position="286"/>
        <end position="337"/>
    </location>
</feature>